<dbReference type="EMBL" id="CM042887">
    <property type="protein sequence ID" value="KAI4330965.1"/>
    <property type="molecule type" value="Genomic_DNA"/>
</dbReference>
<evidence type="ECO:0000313" key="1">
    <source>
        <dbReference type="EMBL" id="KAI4330965.1"/>
    </source>
</evidence>
<sequence>MPPTLTSREDLVGGLLLLEEIGVWGRRSLRPRGEEEAVGIRAAISGLEEWGLRRWVSLGQQGDEDVGSPDLGRNVAGWGSGELEVRGCRTAAVGCRRDAARSGMATKEASGQSLPCCRDALEAFDGDPADSTDERTWDSEKGDSPWVLVVERWGSVVAGSGAAGCAVVGDAGKLLTGRLAAAGGSRPRELVGVVGDAVSGKDGWLPSCPGGVGETRSGRLASHGQRRADLGSSTTDSVVVGEDAVVLSSECQRKWKPITAPAHQVCWDLPWSDSVRQTKSRWLLACRNLKLENLLVDKNGDLKCRGGGYWFAAGCGICSGNDGVSGVIGTVHSAFRRAVLEERPQLPVGVLDSNCWPAAGCWCVVVGVLACCCSGD</sequence>
<proteinExistence type="predicted"/>
<dbReference type="Proteomes" id="UP001057402">
    <property type="component" value="Chromosome 8"/>
</dbReference>
<gene>
    <name evidence="1" type="ORF">MLD38_029200</name>
</gene>
<comment type="caution">
    <text evidence="1">The sequence shown here is derived from an EMBL/GenBank/DDBJ whole genome shotgun (WGS) entry which is preliminary data.</text>
</comment>
<organism evidence="1 2">
    <name type="scientific">Melastoma candidum</name>
    <dbReference type="NCBI Taxonomy" id="119954"/>
    <lineage>
        <taxon>Eukaryota</taxon>
        <taxon>Viridiplantae</taxon>
        <taxon>Streptophyta</taxon>
        <taxon>Embryophyta</taxon>
        <taxon>Tracheophyta</taxon>
        <taxon>Spermatophyta</taxon>
        <taxon>Magnoliopsida</taxon>
        <taxon>eudicotyledons</taxon>
        <taxon>Gunneridae</taxon>
        <taxon>Pentapetalae</taxon>
        <taxon>rosids</taxon>
        <taxon>malvids</taxon>
        <taxon>Myrtales</taxon>
        <taxon>Melastomataceae</taxon>
        <taxon>Melastomatoideae</taxon>
        <taxon>Melastomateae</taxon>
        <taxon>Melastoma</taxon>
    </lineage>
</organism>
<reference evidence="2" key="1">
    <citation type="journal article" date="2023" name="Front. Plant Sci.">
        <title>Chromosomal-level genome assembly of Melastoma candidum provides insights into trichome evolution.</title>
        <authorList>
            <person name="Zhong Y."/>
            <person name="Wu W."/>
            <person name="Sun C."/>
            <person name="Zou P."/>
            <person name="Liu Y."/>
            <person name="Dai S."/>
            <person name="Zhou R."/>
        </authorList>
    </citation>
    <scope>NUCLEOTIDE SEQUENCE [LARGE SCALE GENOMIC DNA]</scope>
</reference>
<evidence type="ECO:0000313" key="2">
    <source>
        <dbReference type="Proteomes" id="UP001057402"/>
    </source>
</evidence>
<keyword evidence="2" id="KW-1185">Reference proteome</keyword>
<protein>
    <submittedName>
        <fullName evidence="1">Uncharacterized protein</fullName>
    </submittedName>
</protein>
<accession>A0ACB9N8W4</accession>
<name>A0ACB9N8W4_9MYRT</name>